<dbReference type="PROSITE" id="PS00808">
    <property type="entry name" value="ADP_GLC_PYROPHOSPH_1"/>
    <property type="match status" value="1"/>
</dbReference>
<dbReference type="NCBIfam" id="TIGR02091">
    <property type="entry name" value="glgC"/>
    <property type="match status" value="1"/>
</dbReference>
<dbReference type="Gene3D" id="2.160.10.10">
    <property type="entry name" value="Hexapeptide repeat proteins"/>
    <property type="match status" value="1"/>
</dbReference>
<comment type="subcellular location">
    <subcellularLocation>
        <location evidence="3 16">Plastid</location>
        <location evidence="3 16">Chloroplast</location>
    </subcellularLocation>
</comment>
<evidence type="ECO:0000313" key="18">
    <source>
        <dbReference type="EMBL" id="KAF2548184.1"/>
    </source>
</evidence>
<evidence type="ECO:0000256" key="1">
    <source>
        <dbReference type="ARBA" id="ARBA00000956"/>
    </source>
</evidence>
<dbReference type="InterPro" id="IPR011004">
    <property type="entry name" value="Trimer_LpxA-like_sf"/>
</dbReference>
<feature type="domain" description="Nucleotidyl transferase" evidence="17">
    <location>
        <begin position="195"/>
        <end position="470"/>
    </location>
</feature>
<evidence type="ECO:0000256" key="2">
    <source>
        <dbReference type="ARBA" id="ARBA00002231"/>
    </source>
</evidence>
<gene>
    <name evidence="18" type="ORF">F2Q70_00021106</name>
</gene>
<dbReference type="GO" id="GO:0008878">
    <property type="term" value="F:glucose-1-phosphate adenylyltransferase activity"/>
    <property type="evidence" value="ECO:0007669"/>
    <property type="project" value="UniProtKB-EC"/>
</dbReference>
<evidence type="ECO:0000256" key="16">
    <source>
        <dbReference type="RuleBase" id="RU362093"/>
    </source>
</evidence>
<comment type="catalytic activity">
    <reaction evidence="1 16">
        <text>alpha-D-glucose 1-phosphate + ATP + H(+) = ADP-alpha-D-glucose + diphosphate</text>
        <dbReference type="Rhea" id="RHEA:12120"/>
        <dbReference type="ChEBI" id="CHEBI:15378"/>
        <dbReference type="ChEBI" id="CHEBI:30616"/>
        <dbReference type="ChEBI" id="CHEBI:33019"/>
        <dbReference type="ChEBI" id="CHEBI:57498"/>
        <dbReference type="ChEBI" id="CHEBI:58601"/>
        <dbReference type="EC" id="2.7.7.27"/>
    </reaction>
</comment>
<dbReference type="InterPro" id="IPR029044">
    <property type="entry name" value="Nucleotide-diphossugar_trans"/>
</dbReference>
<dbReference type="FunFam" id="3.90.550.10:FF:000030">
    <property type="entry name" value="Glucose-1-phosphate adenylyltransferase"/>
    <property type="match status" value="1"/>
</dbReference>
<feature type="non-terminal residue" evidence="18">
    <location>
        <position position="1"/>
    </location>
</feature>
<keyword evidence="11 16" id="KW-0548">Nucleotidyltransferase</keyword>
<dbReference type="InterPro" id="IPR005836">
    <property type="entry name" value="ADP_Glu_pyroP_CS"/>
</dbReference>
<dbReference type="SUPFAM" id="SSF51161">
    <property type="entry name" value="Trimeric LpxA-like enzymes"/>
    <property type="match status" value="1"/>
</dbReference>
<dbReference type="GO" id="GO:0019252">
    <property type="term" value="P:starch biosynthetic process"/>
    <property type="evidence" value="ECO:0007669"/>
    <property type="project" value="UniProtKB-KW"/>
</dbReference>
<evidence type="ECO:0000256" key="6">
    <source>
        <dbReference type="ARBA" id="ARBA00011680"/>
    </source>
</evidence>
<sequence>VNLQDGQVYVGKFQDGITGNCVTHAPLETFNNPITEEELVKIITGIKYLRESVATTKQRIKRNFEETPTIGTCVIVLVKNKDHNSDSDEYVSAIEGPYDVPTVEGVHDVHVVEGIVNEYFFAELGTYDVDIYMVEAKLTDDKPRHSGLTRESSPAAHTLATVFPSSFLLLLIYTECIFQEPLLRTPRADPKNVASIILGGGAGTRLFPLTSKRAKPAVPIGGCYRLIDIPMSNCINSGIRKIFILTQFNSFSLNRHLSRTYNFGNGVNFGDGFVEVLAATQTSGDAGKKWFQGTADAVRQFIWVFEDAKTKNVEHVLILSGDHLYRMDYMNFKHIESNADITVSCVPMDESRASDYGLLKIDESGQIIQFSEKPKGDDLKAMQVATTVLGLPPKEAAELPYIASMGVYVFRKEVLLKLLRSSYPTSNDFGSEIIPLAVKEHNVQAFLFNDYWEDIGTIGSFFDANLALTEQPPKFQFYDPKTPFFTSPRFLPPTKVDKCRILDSIVSHGCFLRECSVQHSIVGIRSRVESGVELQDTMMMGADFYQTEAEIASLLAEGKVPIGVGENTKIRNCIIDKNAKIGKNVVIANADGVEEGDRQEEGFYIRSGITVVLKNATIRDGLVL</sequence>
<dbReference type="Pfam" id="PF00483">
    <property type="entry name" value="NTP_transferase"/>
    <property type="match status" value="1"/>
</dbReference>
<dbReference type="FunFam" id="2.160.10.10:FF:000010">
    <property type="entry name" value="Glucose-1-phosphate adenylyltransferase"/>
    <property type="match status" value="1"/>
</dbReference>
<comment type="similarity">
    <text evidence="5 16">Belongs to the bacterial/plant glucose-1-phosphate adenylyltransferase family.</text>
</comment>
<keyword evidence="16" id="KW-0934">Plastid</keyword>
<organism evidence="18">
    <name type="scientific">Brassica cretica</name>
    <name type="common">Mustard</name>
    <dbReference type="NCBI Taxonomy" id="69181"/>
    <lineage>
        <taxon>Eukaryota</taxon>
        <taxon>Viridiplantae</taxon>
        <taxon>Streptophyta</taxon>
        <taxon>Embryophyta</taxon>
        <taxon>Tracheophyta</taxon>
        <taxon>Spermatophyta</taxon>
        <taxon>Magnoliopsida</taxon>
        <taxon>eudicotyledons</taxon>
        <taxon>Gunneridae</taxon>
        <taxon>Pentapetalae</taxon>
        <taxon>rosids</taxon>
        <taxon>malvids</taxon>
        <taxon>Brassicales</taxon>
        <taxon>Brassicaceae</taxon>
        <taxon>Brassiceae</taxon>
        <taxon>Brassica</taxon>
    </lineage>
</organism>
<evidence type="ECO:0000256" key="7">
    <source>
        <dbReference type="ARBA" id="ARBA00012460"/>
    </source>
</evidence>
<dbReference type="CDD" id="cd04651">
    <property type="entry name" value="LbH_G1P_AT_C"/>
    <property type="match status" value="1"/>
</dbReference>
<keyword evidence="10 16" id="KW-0808">Transferase</keyword>
<accession>A0A8S9GTZ9</accession>
<dbReference type="Gene3D" id="3.90.550.10">
    <property type="entry name" value="Spore Coat Polysaccharide Biosynthesis Protein SpsA, Chain A"/>
    <property type="match status" value="1"/>
</dbReference>
<dbReference type="CDD" id="cd02508">
    <property type="entry name" value="ADP_Glucose_PP"/>
    <property type="match status" value="1"/>
</dbReference>
<name>A0A8S9GTZ9_BRACR</name>
<keyword evidence="12 16" id="KW-0547">Nucleotide-binding</keyword>
<keyword evidence="14 16" id="KW-0750">Starch biosynthesis</keyword>
<keyword evidence="13 16" id="KW-0067">ATP-binding</keyword>
<evidence type="ECO:0000256" key="15">
    <source>
        <dbReference type="ARBA" id="ARBA00022946"/>
    </source>
</evidence>
<evidence type="ECO:0000256" key="4">
    <source>
        <dbReference type="ARBA" id="ARBA00004727"/>
    </source>
</evidence>
<keyword evidence="15" id="KW-0809">Transit peptide</keyword>
<dbReference type="NCBIfam" id="NF002772">
    <property type="entry name" value="PRK02862.1"/>
    <property type="match status" value="1"/>
</dbReference>
<dbReference type="GO" id="GO:0005524">
    <property type="term" value="F:ATP binding"/>
    <property type="evidence" value="ECO:0007669"/>
    <property type="project" value="UniProtKB-KW"/>
</dbReference>
<dbReference type="GO" id="GO:0005978">
    <property type="term" value="P:glycogen biosynthetic process"/>
    <property type="evidence" value="ECO:0007669"/>
    <property type="project" value="InterPro"/>
</dbReference>
<dbReference type="GO" id="GO:0009507">
    <property type="term" value="C:chloroplast"/>
    <property type="evidence" value="ECO:0007669"/>
    <property type="project" value="UniProtKB-SubCell"/>
</dbReference>
<dbReference type="EMBL" id="QGKY02001925">
    <property type="protein sequence ID" value="KAF2548184.1"/>
    <property type="molecule type" value="Genomic_DNA"/>
</dbReference>
<comment type="subunit">
    <text evidence="6 16">Heterotetramer.</text>
</comment>
<evidence type="ECO:0000259" key="17">
    <source>
        <dbReference type="Pfam" id="PF00483"/>
    </source>
</evidence>
<reference evidence="18" key="1">
    <citation type="submission" date="2019-12" db="EMBL/GenBank/DDBJ databases">
        <title>Genome sequencing and annotation of Brassica cretica.</title>
        <authorList>
            <person name="Studholme D.J."/>
            <person name="Sarris P.F."/>
        </authorList>
    </citation>
    <scope>NUCLEOTIDE SEQUENCE</scope>
    <source>
        <strain evidence="18">PFS-102/07</strain>
        <tissue evidence="18">Leaf</tissue>
    </source>
</reference>
<keyword evidence="9" id="KW-0021">Allosteric enzyme</keyword>
<evidence type="ECO:0000256" key="3">
    <source>
        <dbReference type="ARBA" id="ARBA00004229"/>
    </source>
</evidence>
<evidence type="ECO:0000256" key="5">
    <source>
        <dbReference type="ARBA" id="ARBA00010443"/>
    </source>
</evidence>
<protein>
    <recommendedName>
        <fullName evidence="7 16">Glucose-1-phosphate adenylyltransferase</fullName>
        <ecNumber evidence="7 16">2.7.7.27</ecNumber>
    </recommendedName>
    <alternativeName>
        <fullName evidence="16">ADP-glucose pyrophosphorylase</fullName>
    </alternativeName>
</protein>
<evidence type="ECO:0000256" key="9">
    <source>
        <dbReference type="ARBA" id="ARBA00022533"/>
    </source>
</evidence>
<dbReference type="SUPFAM" id="SSF53448">
    <property type="entry name" value="Nucleotide-diphospho-sugar transferases"/>
    <property type="match status" value="1"/>
</dbReference>
<comment type="caution">
    <text evidence="18">The sequence shown here is derived from an EMBL/GenBank/DDBJ whole genome shotgun (WGS) entry which is preliminary data.</text>
</comment>
<comment type="pathway">
    <text evidence="4 16">Glycan biosynthesis; starch biosynthesis.</text>
</comment>
<keyword evidence="8 16" id="KW-0150">Chloroplast</keyword>
<evidence type="ECO:0000256" key="10">
    <source>
        <dbReference type="ARBA" id="ARBA00022679"/>
    </source>
</evidence>
<evidence type="ECO:0000256" key="8">
    <source>
        <dbReference type="ARBA" id="ARBA00022528"/>
    </source>
</evidence>
<dbReference type="AlphaFoldDB" id="A0A8S9GTZ9"/>
<dbReference type="EC" id="2.7.7.27" evidence="7 16"/>
<dbReference type="PROSITE" id="PS00810">
    <property type="entry name" value="ADP_GLC_PYROPHOSPH_3"/>
    <property type="match status" value="1"/>
</dbReference>
<dbReference type="InterPro" id="IPR005835">
    <property type="entry name" value="NTP_transferase_dom"/>
</dbReference>
<dbReference type="Pfam" id="PF25247">
    <property type="entry name" value="LbH_GLGC"/>
    <property type="match status" value="1"/>
</dbReference>
<dbReference type="PANTHER" id="PTHR43523:SF12">
    <property type="entry name" value="GLUCOSE-1-PHOSPHATE ADENYLYLTRANSFERASE LARGE SUBUNIT 1, CHLOROPLASTIC-RELATED"/>
    <property type="match status" value="1"/>
</dbReference>
<dbReference type="PROSITE" id="PS00809">
    <property type="entry name" value="ADP_GLC_PYROPHOSPH_2"/>
    <property type="match status" value="1"/>
</dbReference>
<evidence type="ECO:0000256" key="11">
    <source>
        <dbReference type="ARBA" id="ARBA00022695"/>
    </source>
</evidence>
<evidence type="ECO:0000256" key="13">
    <source>
        <dbReference type="ARBA" id="ARBA00022840"/>
    </source>
</evidence>
<proteinExistence type="inferred from homology"/>
<comment type="function">
    <text evidence="2 16">This protein plays a role in synthesis of starch. It catalyzes the synthesis of the activated glycosyl donor, ADP-glucose from Glc-1-P and ATP.</text>
</comment>
<dbReference type="PANTHER" id="PTHR43523">
    <property type="entry name" value="GLUCOSE-1-PHOSPHATE ADENYLYLTRANSFERASE-RELATED"/>
    <property type="match status" value="1"/>
</dbReference>
<evidence type="ECO:0000256" key="12">
    <source>
        <dbReference type="ARBA" id="ARBA00022741"/>
    </source>
</evidence>
<evidence type="ECO:0000256" key="14">
    <source>
        <dbReference type="ARBA" id="ARBA00022922"/>
    </source>
</evidence>
<dbReference type="InterPro" id="IPR011831">
    <property type="entry name" value="ADP-Glc_PPase"/>
</dbReference>